<gene>
    <name evidence="2" type="ORF">ACFQ08_18190</name>
</gene>
<comment type="caution">
    <text evidence="2">The sequence shown here is derived from an EMBL/GenBank/DDBJ whole genome shotgun (WGS) entry which is preliminary data.</text>
</comment>
<reference evidence="3" key="1">
    <citation type="journal article" date="2019" name="Int. J. Syst. Evol. Microbiol.">
        <title>The Global Catalogue of Microorganisms (GCM) 10K type strain sequencing project: providing services to taxonomists for standard genome sequencing and annotation.</title>
        <authorList>
            <consortium name="The Broad Institute Genomics Platform"/>
            <consortium name="The Broad Institute Genome Sequencing Center for Infectious Disease"/>
            <person name="Wu L."/>
            <person name="Ma J."/>
        </authorList>
    </citation>
    <scope>NUCLEOTIDE SEQUENCE [LARGE SCALE GENOMIC DNA]</scope>
    <source>
        <strain evidence="3">CCUG 62974</strain>
    </source>
</reference>
<feature type="chain" id="PRO_5047147614" evidence="1">
    <location>
        <begin position="32"/>
        <end position="308"/>
    </location>
</feature>
<evidence type="ECO:0000256" key="1">
    <source>
        <dbReference type="SAM" id="SignalP"/>
    </source>
</evidence>
<organism evidence="2 3">
    <name type="scientific">Streptosporangium algeriense</name>
    <dbReference type="NCBI Taxonomy" id="1682748"/>
    <lineage>
        <taxon>Bacteria</taxon>
        <taxon>Bacillati</taxon>
        <taxon>Actinomycetota</taxon>
        <taxon>Actinomycetes</taxon>
        <taxon>Streptosporangiales</taxon>
        <taxon>Streptosporangiaceae</taxon>
        <taxon>Streptosporangium</taxon>
    </lineage>
</organism>
<evidence type="ECO:0000313" key="2">
    <source>
        <dbReference type="EMBL" id="MFD0886478.1"/>
    </source>
</evidence>
<dbReference type="Pfam" id="PF00161">
    <property type="entry name" value="RIP"/>
    <property type="match status" value="1"/>
</dbReference>
<name>A0ABW3DUU5_9ACTN</name>
<proteinExistence type="predicted"/>
<keyword evidence="1" id="KW-0732">Signal</keyword>
<dbReference type="InterPro" id="IPR001574">
    <property type="entry name" value="Ribosome_inactivat_prot"/>
</dbReference>
<dbReference type="InterPro" id="IPR016138">
    <property type="entry name" value="Ribosome_inactivat_prot_sub1"/>
</dbReference>
<dbReference type="PRINTS" id="PR00396">
    <property type="entry name" value="SHIGARICIN"/>
</dbReference>
<dbReference type="Gene3D" id="3.40.420.10">
    <property type="entry name" value="Ricin (A subunit), domain 1"/>
    <property type="match status" value="1"/>
</dbReference>
<evidence type="ECO:0000313" key="3">
    <source>
        <dbReference type="Proteomes" id="UP001597024"/>
    </source>
</evidence>
<dbReference type="Proteomes" id="UP001597024">
    <property type="component" value="Unassembled WGS sequence"/>
</dbReference>
<feature type="signal peptide" evidence="1">
    <location>
        <begin position="1"/>
        <end position="31"/>
    </location>
</feature>
<dbReference type="EMBL" id="JBHTHX010000620">
    <property type="protein sequence ID" value="MFD0886478.1"/>
    <property type="molecule type" value="Genomic_DNA"/>
</dbReference>
<keyword evidence="3" id="KW-1185">Reference proteome</keyword>
<dbReference type="InterPro" id="IPR036041">
    <property type="entry name" value="Ribosome-inact_prot_sf"/>
</dbReference>
<accession>A0ABW3DUU5</accession>
<dbReference type="SUPFAM" id="SSF56371">
    <property type="entry name" value="Ribosome inactivating proteins (RIP)"/>
    <property type="match status" value="1"/>
</dbReference>
<protein>
    <submittedName>
        <fullName evidence="2">Ribosome-inactivating family protein</fullName>
    </submittedName>
</protein>
<sequence length="308" mass="34671">MVHSGTQKIAQRLGAVLLALACILGLTQAGAAGPAHADTTARWTIMRWDINSLNWGGLAAAQSYDNMLSELRNHAGEEVRNRYWQTETVSGHYIEMQVRDNDDHFLSLYFRSSNLYLDGFTVRGRNYRFSDAPSTLTTEFSRYYRTGNQLFENLRYSSTYPDLDAQGNRGNSNFEAASLYNYFRGMANFTAANQNDHRLRLANIVAATSEAVRFGWIQRRIETVIHYGGHIDENGGWQTTLGSFGLALENNWRRLSTLAYRSWTGSVNSSDYVNINDYSYQSLADITLGNTPRRVPSLEGLLALGSSR</sequence>
<dbReference type="InterPro" id="IPR017989">
    <property type="entry name" value="Ribosome_inactivat_1/2"/>
</dbReference>